<organism evidence="1 2">
    <name type="scientific">Miniphocaeibacter halophilus</name>
    <dbReference type="NCBI Taxonomy" id="2931922"/>
    <lineage>
        <taxon>Bacteria</taxon>
        <taxon>Bacillati</taxon>
        <taxon>Bacillota</taxon>
        <taxon>Tissierellia</taxon>
        <taxon>Tissierellales</taxon>
        <taxon>Peptoniphilaceae</taxon>
        <taxon>Miniphocaeibacter</taxon>
    </lineage>
</organism>
<dbReference type="EC" id="1.4.4.2" evidence="1"/>
<name>A0AC61MVN2_9FIRM</name>
<evidence type="ECO:0000313" key="2">
    <source>
        <dbReference type="Proteomes" id="UP000595814"/>
    </source>
</evidence>
<gene>
    <name evidence="1" type="primary">gcvPA</name>
    <name evidence="1" type="ORF">JFY71_11535</name>
</gene>
<proteinExistence type="predicted"/>
<keyword evidence="2" id="KW-1185">Reference proteome</keyword>
<protein>
    <submittedName>
        <fullName evidence="1">Aminomethyl-transferring glycine dehydrogenase subunit GcvPA</fullName>
        <ecNumber evidence="1">1.4.4.2</ecNumber>
    </submittedName>
</protein>
<dbReference type="EMBL" id="CP066744">
    <property type="protein sequence ID" value="QQK07886.1"/>
    <property type="molecule type" value="Genomic_DNA"/>
</dbReference>
<keyword evidence="1" id="KW-0560">Oxidoreductase</keyword>
<evidence type="ECO:0000313" key="1">
    <source>
        <dbReference type="EMBL" id="QQK07886.1"/>
    </source>
</evidence>
<sequence>MSKYPYIPHTDEEIKEMLDVVGVSSLEDLFSDIPEEMKMKGELDLPASQSEGEVFGYLSKLAKKNKTTNDLACFMGGGAYDHYIPSVVNHITGRSEFYTAYTPYQPEVSQGTLQYIFEYQTLMANLTGMDYANASLYDGQSAVAEAAIMTTQMSKKNKIAISETADPQAITVLRTYTHARGMELVLIPRDGMVTSLDKAKEIVDDTVGTVIIQSPNFYGYIEDIAPFVELAHSQKKRYIIQSTDPTSLPIMKKPGELGVDVVVGDGQAFGIPLQFGGPYLGILAFNKPFLRKIPGRIVGQTEDMDGKRSWVLTLSAREQHIKRERATSNICSNQGLNVLAATVYMSLLGKKGMKEVSYQCIAKSHYLFEKLSGLDKVKVLTDKPFFKEFSIGFDKDADEVLAKLEENGILGGISLSRIDESLGNGLIIAVTEKRTKEEMDKFVKTLEEVL</sequence>
<dbReference type="Proteomes" id="UP000595814">
    <property type="component" value="Chromosome"/>
</dbReference>
<reference evidence="1 2" key="1">
    <citation type="journal article" date="2022" name="Int. J. Syst. Evol. Microbiol.">
        <title>Miniphocaeibacter halophilus sp. nov., an ammonium-tolerant acetate-producing bacterium isolated from a biogas system.</title>
        <authorList>
            <person name="Schnurer A."/>
            <person name="Singh A."/>
            <person name="Bi S."/>
            <person name="Qiao W."/>
            <person name="Westerholm M."/>
        </authorList>
    </citation>
    <scope>NUCLEOTIDE SEQUENCE [LARGE SCALE GENOMIC DNA]</scope>
    <source>
        <strain evidence="1 2">AMB_01</strain>
    </source>
</reference>
<accession>A0AC61MVN2</accession>